<name>A0A4R1QUK9_9FIRM</name>
<dbReference type="STRING" id="1469948.GCA_000732725_03867"/>
<evidence type="ECO:0000313" key="5">
    <source>
        <dbReference type="EMBL" id="TCL57646.1"/>
    </source>
</evidence>
<organism evidence="5 6">
    <name type="scientific">Kineothrix alysoides</name>
    <dbReference type="NCBI Taxonomy" id="1469948"/>
    <lineage>
        <taxon>Bacteria</taxon>
        <taxon>Bacillati</taxon>
        <taxon>Bacillota</taxon>
        <taxon>Clostridia</taxon>
        <taxon>Lachnospirales</taxon>
        <taxon>Lachnospiraceae</taxon>
        <taxon>Kineothrix</taxon>
    </lineage>
</organism>
<gene>
    <name evidence="5" type="ORF">EDD76_108181</name>
</gene>
<dbReference type="Pfam" id="PF26615">
    <property type="entry name" value="DUF8195"/>
    <property type="match status" value="1"/>
</dbReference>
<protein>
    <submittedName>
        <fullName evidence="5">Uncharacterized protein</fullName>
    </submittedName>
</protein>
<accession>A0A4R1QUK9</accession>
<feature type="domain" description="DUF8195" evidence="4">
    <location>
        <begin position="354"/>
        <end position="581"/>
    </location>
</feature>
<dbReference type="Pfam" id="PF26613">
    <property type="entry name" value="DUF8193"/>
    <property type="match status" value="1"/>
</dbReference>
<feature type="chain" id="PRO_5020647085" evidence="1">
    <location>
        <begin position="25"/>
        <end position="587"/>
    </location>
</feature>
<dbReference type="AlphaFoldDB" id="A0A4R1QUK9"/>
<keyword evidence="1" id="KW-0732">Signal</keyword>
<dbReference type="Pfam" id="PF26614">
    <property type="entry name" value="DUF8194"/>
    <property type="match status" value="1"/>
</dbReference>
<dbReference type="InterPro" id="IPR058508">
    <property type="entry name" value="DUF8195"/>
</dbReference>
<feature type="signal peptide" evidence="1">
    <location>
        <begin position="1"/>
        <end position="24"/>
    </location>
</feature>
<feature type="domain" description="DUF8193" evidence="2">
    <location>
        <begin position="26"/>
        <end position="248"/>
    </location>
</feature>
<dbReference type="RefSeq" id="WP_035315996.1">
    <property type="nucleotide sequence ID" value="NZ_JPNB01000003.1"/>
</dbReference>
<reference evidence="5 6" key="1">
    <citation type="submission" date="2019-03" db="EMBL/GenBank/DDBJ databases">
        <title>Genomic Encyclopedia of Type Strains, Phase IV (KMG-IV): sequencing the most valuable type-strain genomes for metagenomic binning, comparative biology and taxonomic classification.</title>
        <authorList>
            <person name="Goeker M."/>
        </authorList>
    </citation>
    <scope>NUCLEOTIDE SEQUENCE [LARGE SCALE GENOMIC DNA]</scope>
    <source>
        <strain evidence="5 6">DSM 100556</strain>
    </source>
</reference>
<dbReference type="Proteomes" id="UP000295718">
    <property type="component" value="Unassembled WGS sequence"/>
</dbReference>
<keyword evidence="6" id="KW-1185">Reference proteome</keyword>
<dbReference type="InterPro" id="IPR058506">
    <property type="entry name" value="DUF8193"/>
</dbReference>
<comment type="caution">
    <text evidence="5">The sequence shown here is derived from an EMBL/GenBank/DDBJ whole genome shotgun (WGS) entry which is preliminary data.</text>
</comment>
<sequence length="587" mass="65384">MKKTCIAVCIFTIFFYFGTLTAYASGSGNVDGGGGGLNQGTKTCNWPGNSYQGVRITVVNAETGAIVSNPIDFTNKNLSATAERMFHFGKVSKMQYRNGAALTLQTTKYTYYMPDNPIPQIISSNSEKASITQIKRYFCSEGAASMVAAKTGINVSALTDGSYKLVIEPVIYLIYNNLYFAMTTTEAGLYNRIVGGDLGTHFPTVVMKNLALALFLEKADLGFSAWTGSKNTARTTEEIIQILGIGIVSYKGVPPTEAEYDITYRIDTDVITAVTLSTREEINNDAKATVTFSIAGRSYQMAGVVIPQNGSQLVWVKWHTPSEPQEVTINVSTDKGSLSNSTIHANVVDLNEDPPPDPQADDRYDGFVRPSIPTGQNVASLTWGVWKCWWHENWVWISDWNWESGSHSASCPDDCTSSHGRWVDNGEWEDKGWYVYEWTAYSAALSAIMQIQSDEKNPTANGRTMKSGYGINMEVSAQMRSGAPSSHITQVQTCVSYFPEFEYNDYWRLLERITSGYSAVFQFQKNEYSTYNRRVHFSTVWYPDGNYTVYGRVIDAWTPAGMLQVNLTDSLTVYDNLFSDWHIRPDN</sequence>
<dbReference type="EMBL" id="SLUO01000008">
    <property type="protein sequence ID" value="TCL57646.1"/>
    <property type="molecule type" value="Genomic_DNA"/>
</dbReference>
<evidence type="ECO:0000313" key="6">
    <source>
        <dbReference type="Proteomes" id="UP000295718"/>
    </source>
</evidence>
<dbReference type="InterPro" id="IPR058507">
    <property type="entry name" value="DUF8194"/>
</dbReference>
<evidence type="ECO:0000256" key="1">
    <source>
        <dbReference type="SAM" id="SignalP"/>
    </source>
</evidence>
<evidence type="ECO:0000259" key="2">
    <source>
        <dbReference type="Pfam" id="PF26613"/>
    </source>
</evidence>
<feature type="domain" description="DUF8194" evidence="3">
    <location>
        <begin position="260"/>
        <end position="349"/>
    </location>
</feature>
<evidence type="ECO:0000259" key="4">
    <source>
        <dbReference type="Pfam" id="PF26615"/>
    </source>
</evidence>
<proteinExistence type="predicted"/>
<evidence type="ECO:0000259" key="3">
    <source>
        <dbReference type="Pfam" id="PF26614"/>
    </source>
</evidence>